<feature type="domain" description="Periplasmic binding protein" evidence="5">
    <location>
        <begin position="58"/>
        <end position="317"/>
    </location>
</feature>
<dbReference type="Gene3D" id="3.40.50.2300">
    <property type="match status" value="2"/>
</dbReference>
<dbReference type="Proteomes" id="UP000186406">
    <property type="component" value="Unassembled WGS sequence"/>
</dbReference>
<evidence type="ECO:0000256" key="4">
    <source>
        <dbReference type="SAM" id="SignalP"/>
    </source>
</evidence>
<dbReference type="PANTHER" id="PTHR46847">
    <property type="entry name" value="D-ALLOSE-BINDING PERIPLASMIC PROTEIN-RELATED"/>
    <property type="match status" value="1"/>
</dbReference>
<name>A0A1M7ZPJ9_9HYPH</name>
<gene>
    <name evidence="6" type="ORF">SAMN02745172_03493</name>
</gene>
<feature type="chain" id="PRO_5009930011" evidence="4">
    <location>
        <begin position="25"/>
        <end position="378"/>
    </location>
</feature>
<evidence type="ECO:0000259" key="5">
    <source>
        <dbReference type="Pfam" id="PF13407"/>
    </source>
</evidence>
<dbReference type="Pfam" id="PF13407">
    <property type="entry name" value="Peripla_BP_4"/>
    <property type="match status" value="1"/>
</dbReference>
<keyword evidence="3 4" id="KW-0732">Signal</keyword>
<dbReference type="RefSeq" id="WP_073631069.1">
    <property type="nucleotide sequence ID" value="NZ_FRXO01000008.1"/>
</dbReference>
<proteinExistence type="inferred from homology"/>
<protein>
    <submittedName>
        <fullName evidence="6">Ribose transport system substrate-binding protein</fullName>
    </submittedName>
</protein>
<dbReference type="SUPFAM" id="SSF53822">
    <property type="entry name" value="Periplasmic binding protein-like I"/>
    <property type="match status" value="1"/>
</dbReference>
<keyword evidence="7" id="KW-1185">Reference proteome</keyword>
<evidence type="ECO:0000313" key="7">
    <source>
        <dbReference type="Proteomes" id="UP000186406"/>
    </source>
</evidence>
<accession>A0A1M7ZPJ9</accession>
<sequence length="378" mass="40549">MRTKLSIISCAAVALAMGTSIASADWYKGAPRTFLFNPSADVCFKDTSQYKKAGPYTIGFSNAGLGDSWRVVALHSLEKAAAEHKDKIGKLLITDAGHDDAKQIADIQDLVSRGVDLLIVSANTEKALDPAVSRVMKQGIPVVMVDRRIASDNFVTFVTASDNMEGRLWAQWLVEKLNGKGNIVILGGQAGSSPNEARVRAGMQVFDQYPNIKILDTVYSDWSPVKGKQAMQAVIAKYGKDINGVFSTHGLQTPGSIEAFLEAGFKPGEIPPHTTADVNGPLQMALKYKVPMLEVGYPPAMGGQAIETALKVLDGAKVPCITEINSQIAVTRGDETPSIRPDVYIDEMVVKDGPADMLVTGGMGPGYDPKTFSVDYPK</sequence>
<dbReference type="AlphaFoldDB" id="A0A1M7ZPJ9"/>
<dbReference type="PANTHER" id="PTHR46847:SF3">
    <property type="entry name" value="GALACTOFURANOSE-BINDING PROTEIN YTFQ"/>
    <property type="match status" value="1"/>
</dbReference>
<evidence type="ECO:0000313" key="6">
    <source>
        <dbReference type="EMBL" id="SHO66833.1"/>
    </source>
</evidence>
<reference evidence="6 7" key="1">
    <citation type="submission" date="2016-12" db="EMBL/GenBank/DDBJ databases">
        <authorList>
            <person name="Song W.-J."/>
            <person name="Kurnit D.M."/>
        </authorList>
    </citation>
    <scope>NUCLEOTIDE SEQUENCE [LARGE SCALE GENOMIC DNA]</scope>
    <source>
        <strain evidence="6 7">DSM 19599</strain>
    </source>
</reference>
<dbReference type="GO" id="GO:0030313">
    <property type="term" value="C:cell envelope"/>
    <property type="evidence" value="ECO:0007669"/>
    <property type="project" value="UniProtKB-SubCell"/>
</dbReference>
<evidence type="ECO:0000256" key="1">
    <source>
        <dbReference type="ARBA" id="ARBA00004196"/>
    </source>
</evidence>
<dbReference type="InterPro" id="IPR025997">
    <property type="entry name" value="SBP_2_dom"/>
</dbReference>
<dbReference type="EMBL" id="FRXO01000008">
    <property type="protein sequence ID" value="SHO66833.1"/>
    <property type="molecule type" value="Genomic_DNA"/>
</dbReference>
<evidence type="ECO:0000256" key="2">
    <source>
        <dbReference type="ARBA" id="ARBA00007639"/>
    </source>
</evidence>
<dbReference type="OrthoDB" id="3600104at2"/>
<dbReference type="STRING" id="1123029.SAMN02745172_03493"/>
<dbReference type="InterPro" id="IPR028082">
    <property type="entry name" value="Peripla_BP_I"/>
</dbReference>
<dbReference type="CDD" id="cd19996">
    <property type="entry name" value="PBP1_ABC_sugar_binding-like"/>
    <property type="match status" value="1"/>
</dbReference>
<comment type="subcellular location">
    <subcellularLocation>
        <location evidence="1">Cell envelope</location>
    </subcellularLocation>
</comment>
<organism evidence="6 7">
    <name type="scientific">Pseudoxanthobacter soli DSM 19599</name>
    <dbReference type="NCBI Taxonomy" id="1123029"/>
    <lineage>
        <taxon>Bacteria</taxon>
        <taxon>Pseudomonadati</taxon>
        <taxon>Pseudomonadota</taxon>
        <taxon>Alphaproteobacteria</taxon>
        <taxon>Hyphomicrobiales</taxon>
        <taxon>Segnochrobactraceae</taxon>
        <taxon>Pseudoxanthobacter</taxon>
    </lineage>
</organism>
<dbReference type="GO" id="GO:0030246">
    <property type="term" value="F:carbohydrate binding"/>
    <property type="evidence" value="ECO:0007669"/>
    <property type="project" value="UniProtKB-ARBA"/>
</dbReference>
<evidence type="ECO:0000256" key="3">
    <source>
        <dbReference type="ARBA" id="ARBA00022729"/>
    </source>
</evidence>
<comment type="similarity">
    <text evidence="2">Belongs to the bacterial solute-binding protein 2 family.</text>
</comment>
<feature type="signal peptide" evidence="4">
    <location>
        <begin position="1"/>
        <end position="24"/>
    </location>
</feature>